<dbReference type="EMBL" id="BAABKX010000008">
    <property type="protein sequence ID" value="GAA5051053.1"/>
    <property type="molecule type" value="Genomic_DNA"/>
</dbReference>
<gene>
    <name evidence="2" type="ORF">GCM10025751_25870</name>
</gene>
<keyword evidence="1" id="KW-0472">Membrane</keyword>
<proteinExistence type="predicted"/>
<dbReference type="Proteomes" id="UP001501729">
    <property type="component" value="Unassembled WGS sequence"/>
</dbReference>
<keyword evidence="1" id="KW-0812">Transmembrane</keyword>
<name>A0AAV3UI14_9EURY</name>
<keyword evidence="1" id="KW-1133">Transmembrane helix</keyword>
<evidence type="ECO:0000313" key="3">
    <source>
        <dbReference type="Proteomes" id="UP001501729"/>
    </source>
</evidence>
<reference evidence="2 3" key="1">
    <citation type="journal article" date="2019" name="Int. J. Syst. Evol. Microbiol.">
        <title>The Global Catalogue of Microorganisms (GCM) 10K type strain sequencing project: providing services to taxonomists for standard genome sequencing and annotation.</title>
        <authorList>
            <consortium name="The Broad Institute Genomics Platform"/>
            <consortium name="The Broad Institute Genome Sequencing Center for Infectious Disease"/>
            <person name="Wu L."/>
            <person name="Ma J."/>
        </authorList>
    </citation>
    <scope>NUCLEOTIDE SEQUENCE [LARGE SCALE GENOMIC DNA]</scope>
    <source>
        <strain evidence="2 3">JCM 17504</strain>
    </source>
</reference>
<accession>A0AAV3UI14</accession>
<protein>
    <submittedName>
        <fullName evidence="2">Uncharacterized protein</fullName>
    </submittedName>
</protein>
<comment type="caution">
    <text evidence="2">The sequence shown here is derived from an EMBL/GenBank/DDBJ whole genome shotgun (WGS) entry which is preliminary data.</text>
</comment>
<feature type="transmembrane region" description="Helical" evidence="1">
    <location>
        <begin position="20"/>
        <end position="38"/>
    </location>
</feature>
<sequence length="75" mass="8171">MLPDIPSIVLRLGYAGKNEPVVGGALVFLVAAIGVLYMSFVRDEMDAGPLMKIGGILLLGMALLAYFWPMRPWPH</sequence>
<evidence type="ECO:0000256" key="1">
    <source>
        <dbReference type="SAM" id="Phobius"/>
    </source>
</evidence>
<keyword evidence="3" id="KW-1185">Reference proteome</keyword>
<dbReference type="AlphaFoldDB" id="A0AAV3UI14"/>
<dbReference type="GeneID" id="68616287"/>
<evidence type="ECO:0000313" key="2">
    <source>
        <dbReference type="EMBL" id="GAA5051053.1"/>
    </source>
</evidence>
<feature type="transmembrane region" description="Helical" evidence="1">
    <location>
        <begin position="50"/>
        <end position="68"/>
    </location>
</feature>
<organism evidence="2 3">
    <name type="scientific">Haladaptatus pallidirubidus</name>
    <dbReference type="NCBI Taxonomy" id="1008152"/>
    <lineage>
        <taxon>Archaea</taxon>
        <taxon>Methanobacteriati</taxon>
        <taxon>Methanobacteriota</taxon>
        <taxon>Stenosarchaea group</taxon>
        <taxon>Halobacteria</taxon>
        <taxon>Halobacteriales</taxon>
        <taxon>Haladaptataceae</taxon>
        <taxon>Haladaptatus</taxon>
    </lineage>
</organism>
<dbReference type="RefSeq" id="WP_227777678.1">
    <property type="nucleotide sequence ID" value="NZ_BAABKX010000008.1"/>
</dbReference>